<accession>A0A1L7I2K8</accession>
<evidence type="ECO:0000313" key="1">
    <source>
        <dbReference type="EMBL" id="APU67836.1"/>
    </source>
</evidence>
<sequence>MLRRLAFFLFLFLQFSFLFSILFEKLETPFLVGIILVLSGLLSFAYYQSPRSEERFFIKDSFLILFVVSGAIISYLINLKMGPVIAAGATGTVASFIPSFIKSEKRKGLVKEVPAAVYCGAFVGMTAPAVAGNLHFIIFAGFIAGTFLLLAKNIFNGFGGKLGTIAFGGVALASAVIYWIF</sequence>
<dbReference type="Proteomes" id="UP000186230">
    <property type="component" value="Chromosome"/>
</dbReference>
<protein>
    <submittedName>
        <fullName evidence="1">Uncharacterized protein</fullName>
    </submittedName>
</protein>
<dbReference type="AlphaFoldDB" id="A0A1L7I2K8"/>
<keyword evidence="2" id="KW-1185">Reference proteome</keyword>
<organism evidence="1 2">
    <name type="scientific">Christiangramia flava JLT2011</name>
    <dbReference type="NCBI Taxonomy" id="1229726"/>
    <lineage>
        <taxon>Bacteria</taxon>
        <taxon>Pseudomonadati</taxon>
        <taxon>Bacteroidota</taxon>
        <taxon>Flavobacteriia</taxon>
        <taxon>Flavobacteriales</taxon>
        <taxon>Flavobacteriaceae</taxon>
        <taxon>Christiangramia</taxon>
    </lineage>
</organism>
<dbReference type="EMBL" id="CP016359">
    <property type="protein sequence ID" value="APU67836.1"/>
    <property type="molecule type" value="Genomic_DNA"/>
</dbReference>
<dbReference type="KEGG" id="gfl:GRFL_1112"/>
<reference evidence="1 2" key="1">
    <citation type="submission" date="2016-07" db="EMBL/GenBank/DDBJ databases">
        <title>Multi-omics approach to identify versatile polysaccharide utilization systems of a marine flavobacterium Gramella flava.</title>
        <authorList>
            <person name="Tang K."/>
        </authorList>
    </citation>
    <scope>NUCLEOTIDE SEQUENCE [LARGE SCALE GENOMIC DNA]</scope>
    <source>
        <strain evidence="1 2">JLT2011</strain>
    </source>
</reference>
<name>A0A1L7I2K8_9FLAO</name>
<gene>
    <name evidence="1" type="ORF">GRFL_1112</name>
</gene>
<dbReference type="STRING" id="1229726.GRFL_1112"/>
<proteinExistence type="predicted"/>
<evidence type="ECO:0000313" key="2">
    <source>
        <dbReference type="Proteomes" id="UP000186230"/>
    </source>
</evidence>